<accession>A0A6A6JCQ6</accession>
<name>A0A6A6JCQ6_WESOR</name>
<feature type="region of interest" description="Disordered" evidence="1">
    <location>
        <begin position="1"/>
        <end position="40"/>
    </location>
</feature>
<reference evidence="2" key="1">
    <citation type="journal article" date="2020" name="Stud. Mycol.">
        <title>101 Dothideomycetes genomes: a test case for predicting lifestyles and emergence of pathogens.</title>
        <authorList>
            <person name="Haridas S."/>
            <person name="Albert R."/>
            <person name="Binder M."/>
            <person name="Bloem J."/>
            <person name="Labutti K."/>
            <person name="Salamov A."/>
            <person name="Andreopoulos B."/>
            <person name="Baker S."/>
            <person name="Barry K."/>
            <person name="Bills G."/>
            <person name="Bluhm B."/>
            <person name="Cannon C."/>
            <person name="Castanera R."/>
            <person name="Culley D."/>
            <person name="Daum C."/>
            <person name="Ezra D."/>
            <person name="Gonzalez J."/>
            <person name="Henrissat B."/>
            <person name="Kuo A."/>
            <person name="Liang C."/>
            <person name="Lipzen A."/>
            <person name="Lutzoni F."/>
            <person name="Magnuson J."/>
            <person name="Mondo S."/>
            <person name="Nolan M."/>
            <person name="Ohm R."/>
            <person name="Pangilinan J."/>
            <person name="Park H.-J."/>
            <person name="Ramirez L."/>
            <person name="Alfaro M."/>
            <person name="Sun H."/>
            <person name="Tritt A."/>
            <person name="Yoshinaga Y."/>
            <person name="Zwiers L.-H."/>
            <person name="Turgeon B."/>
            <person name="Goodwin S."/>
            <person name="Spatafora J."/>
            <person name="Crous P."/>
            <person name="Grigoriev I."/>
        </authorList>
    </citation>
    <scope>NUCLEOTIDE SEQUENCE</scope>
    <source>
        <strain evidence="2">CBS 379.55</strain>
    </source>
</reference>
<protein>
    <submittedName>
        <fullName evidence="2">Uncharacterized protein</fullName>
    </submittedName>
</protein>
<keyword evidence="3" id="KW-1185">Reference proteome</keyword>
<feature type="compositionally biased region" description="Basic and acidic residues" evidence="1">
    <location>
        <begin position="93"/>
        <end position="112"/>
    </location>
</feature>
<dbReference type="RefSeq" id="XP_033651543.1">
    <property type="nucleotide sequence ID" value="XM_033793204.1"/>
</dbReference>
<evidence type="ECO:0000313" key="3">
    <source>
        <dbReference type="Proteomes" id="UP000800097"/>
    </source>
</evidence>
<feature type="compositionally biased region" description="Low complexity" evidence="1">
    <location>
        <begin position="56"/>
        <end position="71"/>
    </location>
</feature>
<dbReference type="AlphaFoldDB" id="A0A6A6JCQ6"/>
<feature type="compositionally biased region" description="Polar residues" evidence="1">
    <location>
        <begin position="113"/>
        <end position="124"/>
    </location>
</feature>
<dbReference type="GeneID" id="54546379"/>
<organism evidence="2 3">
    <name type="scientific">Westerdykella ornata</name>
    <dbReference type="NCBI Taxonomy" id="318751"/>
    <lineage>
        <taxon>Eukaryota</taxon>
        <taxon>Fungi</taxon>
        <taxon>Dikarya</taxon>
        <taxon>Ascomycota</taxon>
        <taxon>Pezizomycotina</taxon>
        <taxon>Dothideomycetes</taxon>
        <taxon>Pleosporomycetidae</taxon>
        <taxon>Pleosporales</taxon>
        <taxon>Sporormiaceae</taxon>
        <taxon>Westerdykella</taxon>
    </lineage>
</organism>
<proteinExistence type="predicted"/>
<feature type="compositionally biased region" description="Polar residues" evidence="1">
    <location>
        <begin position="10"/>
        <end position="21"/>
    </location>
</feature>
<evidence type="ECO:0000256" key="1">
    <source>
        <dbReference type="SAM" id="MobiDB-lite"/>
    </source>
</evidence>
<evidence type="ECO:0000313" key="2">
    <source>
        <dbReference type="EMBL" id="KAF2274004.1"/>
    </source>
</evidence>
<feature type="region of interest" description="Disordered" evidence="1">
    <location>
        <begin position="55"/>
        <end position="128"/>
    </location>
</feature>
<dbReference type="EMBL" id="ML986506">
    <property type="protein sequence ID" value="KAF2274004.1"/>
    <property type="molecule type" value="Genomic_DNA"/>
</dbReference>
<sequence length="267" mass="30183">MGNDQRRQHSSNSGSSQQLNYKPTRPNYGDIPTIVIHPPSDTKKVVNTSIIADVVSSSPAIPSQAISPGSPWKNEGNRRHSDPRSRLRRHSMHGFDREITKEFTPHGQDEKGASSSTRPRTKQSPVPAEAVFVDERPEGWVMKTRTIYRPALPRTNHNVDIVMVYIYSHSQCTRDGEDADIVFLTPNEPSNGAEGRLSPLPRRARTAFPSTTETYSKSSPAAPKNDTLESAVKDIRSVERHHLERPERHVNWLNRMDMLPRHFPESR</sequence>
<gene>
    <name evidence="2" type="ORF">EI97DRAFT_142266</name>
</gene>
<dbReference type="Proteomes" id="UP000800097">
    <property type="component" value="Unassembled WGS sequence"/>
</dbReference>
<feature type="compositionally biased region" description="Basic and acidic residues" evidence="1">
    <location>
        <begin position="75"/>
        <end position="85"/>
    </location>
</feature>